<dbReference type="EMBL" id="JBHTOQ010000003">
    <property type="protein sequence ID" value="MFD1480217.1"/>
    <property type="molecule type" value="Genomic_DNA"/>
</dbReference>
<sequence>MISANGAASDAGIIDVWNIDTFDIELRGDLDAHADLIRDYMITSRRQSREHEASDHKTPYPENPHAGEFLALNEHIMRLMEARTIRAWHYTRMTDAEIDAVREKGIYPSSLDNIRSRFDAQVVAGAFSQEVADRLFADSPYQRQFEARAGMFWMTSHPIDIEYDGVAVFLESWGGEAAHFCQEDEAIRDTLKQIGRPRVLEIAMPLSHSRRSYSAAEAVVATYGRTLGCQPDKQDFDLYSEQPLSPAHILAVHSEGEPAFSAIARGYPVQFVDVNLGRWGEE</sequence>
<organism evidence="1 2">
    <name type="scientific">Paracoccus nototheniae</name>
    <dbReference type="NCBI Taxonomy" id="2489002"/>
    <lineage>
        <taxon>Bacteria</taxon>
        <taxon>Pseudomonadati</taxon>
        <taxon>Pseudomonadota</taxon>
        <taxon>Alphaproteobacteria</taxon>
        <taxon>Rhodobacterales</taxon>
        <taxon>Paracoccaceae</taxon>
        <taxon>Paracoccus</taxon>
    </lineage>
</organism>
<evidence type="ECO:0000313" key="2">
    <source>
        <dbReference type="Proteomes" id="UP001597302"/>
    </source>
</evidence>
<proteinExistence type="predicted"/>
<accession>A0ABW4DR79</accession>
<reference evidence="2" key="1">
    <citation type="journal article" date="2019" name="Int. J. Syst. Evol. Microbiol.">
        <title>The Global Catalogue of Microorganisms (GCM) 10K type strain sequencing project: providing services to taxonomists for standard genome sequencing and annotation.</title>
        <authorList>
            <consortium name="The Broad Institute Genomics Platform"/>
            <consortium name="The Broad Institute Genome Sequencing Center for Infectious Disease"/>
            <person name="Wu L."/>
            <person name="Ma J."/>
        </authorList>
    </citation>
    <scope>NUCLEOTIDE SEQUENCE [LARGE SCALE GENOMIC DNA]</scope>
    <source>
        <strain evidence="2">CCM 8875</strain>
    </source>
</reference>
<protein>
    <submittedName>
        <fullName evidence="1">Uncharacterized protein</fullName>
    </submittedName>
</protein>
<evidence type="ECO:0000313" key="1">
    <source>
        <dbReference type="EMBL" id="MFD1480217.1"/>
    </source>
</evidence>
<gene>
    <name evidence="1" type="ORF">ACFQ5P_02795</name>
</gene>
<comment type="caution">
    <text evidence="1">The sequence shown here is derived from an EMBL/GenBank/DDBJ whole genome shotgun (WGS) entry which is preliminary data.</text>
</comment>
<keyword evidence="2" id="KW-1185">Reference proteome</keyword>
<dbReference type="Proteomes" id="UP001597302">
    <property type="component" value="Unassembled WGS sequence"/>
</dbReference>
<name>A0ABW4DR79_9RHOB</name>
<dbReference type="RefSeq" id="WP_131573085.1">
    <property type="nucleotide sequence ID" value="NZ_CBCSAJ010000006.1"/>
</dbReference>